<proteinExistence type="inferred from homology"/>
<dbReference type="PRINTS" id="PR01469">
    <property type="entry name" value="CARBMTKINASE"/>
</dbReference>
<protein>
    <recommendedName>
        <fullName evidence="3 7">Carbamate kinase</fullName>
    </recommendedName>
</protein>
<evidence type="ECO:0000313" key="10">
    <source>
        <dbReference type="Proteomes" id="UP000481852"/>
    </source>
</evidence>
<keyword evidence="4 7" id="KW-0808">Transferase</keyword>
<dbReference type="PANTHER" id="PTHR30409">
    <property type="entry name" value="CARBAMATE KINASE"/>
    <property type="match status" value="1"/>
</dbReference>
<keyword evidence="10" id="KW-1185">Reference proteome</keyword>
<dbReference type="GO" id="GO:0019546">
    <property type="term" value="P:L-arginine deiminase pathway"/>
    <property type="evidence" value="ECO:0007669"/>
    <property type="project" value="TreeGrafter"/>
</dbReference>
<accession>A0A6L5X4J8</accession>
<comment type="similarity">
    <text evidence="2 7">Belongs to the carbamate kinase family.</text>
</comment>
<comment type="caution">
    <text evidence="9">The sequence shown here is derived from an EMBL/GenBank/DDBJ whole genome shotgun (WGS) entry which is preliminary data.</text>
</comment>
<gene>
    <name evidence="9" type="ORF">FYJ35_04435</name>
</gene>
<dbReference type="Pfam" id="PF00696">
    <property type="entry name" value="AA_kinase"/>
    <property type="match status" value="1"/>
</dbReference>
<dbReference type="InterPro" id="IPR036393">
    <property type="entry name" value="AceGlu_kinase-like_sf"/>
</dbReference>
<evidence type="ECO:0000256" key="3">
    <source>
        <dbReference type="ARBA" id="ARBA00013070"/>
    </source>
</evidence>
<dbReference type="PIRSF" id="PIRSF000723">
    <property type="entry name" value="Carbamate_kin"/>
    <property type="match status" value="1"/>
</dbReference>
<evidence type="ECO:0000313" key="9">
    <source>
        <dbReference type="EMBL" id="MSS14298.1"/>
    </source>
</evidence>
<evidence type="ECO:0000259" key="8">
    <source>
        <dbReference type="Pfam" id="PF00696"/>
    </source>
</evidence>
<evidence type="ECO:0000256" key="6">
    <source>
        <dbReference type="ARBA" id="ARBA00048467"/>
    </source>
</evidence>
<dbReference type="Gene3D" id="3.40.1160.10">
    <property type="entry name" value="Acetylglutamate kinase-like"/>
    <property type="match status" value="1"/>
</dbReference>
<evidence type="ECO:0000256" key="7">
    <source>
        <dbReference type="PIRNR" id="PIRNR000723"/>
    </source>
</evidence>
<dbReference type="AlphaFoldDB" id="A0A6L5X4J8"/>
<dbReference type="InterPro" id="IPR001048">
    <property type="entry name" value="Asp/Glu/Uridylate_kinase"/>
</dbReference>
<feature type="domain" description="Aspartate/glutamate/uridylate kinase" evidence="8">
    <location>
        <begin position="3"/>
        <end position="289"/>
    </location>
</feature>
<dbReference type="PANTHER" id="PTHR30409:SF1">
    <property type="entry name" value="CARBAMATE KINASE-RELATED"/>
    <property type="match status" value="1"/>
</dbReference>
<sequence length="307" mass="32990">MEKRVVAALGHHAVGTNFPEQYKAVHASVKVLADLIETGCQLVITHSNAPQVGMIHTALNEYAKNHETYNAPMSLCSSMSQGLVGYDIQNMLHSELMDRGIYRTVSTVITQVIVDPYDEAFYHPVKVIGRILTKEEAQEEENKGNYVVEVEGGYRRIVASPKPIDIVEIDAINALVQAGQIVIAGGGGGIPVLKQPHRLKSASAIVEKDLTAGKLADLTDADILLFLTGVDQVSLHYGSSHPEPVDHLSAAQARACMADGEFDETGMQPKIEASVNFVSQKAGRKAVITSPEKALAALRGEAGTTIQ</sequence>
<dbReference type="Proteomes" id="UP000481852">
    <property type="component" value="Unassembled WGS sequence"/>
</dbReference>
<dbReference type="InterPro" id="IPR003964">
    <property type="entry name" value="Carb_kinase"/>
</dbReference>
<evidence type="ECO:0000256" key="4">
    <source>
        <dbReference type="ARBA" id="ARBA00022679"/>
    </source>
</evidence>
<name>A0A6L5X4J8_9FIRM</name>
<comment type="catalytic activity">
    <reaction evidence="6">
        <text>hydrogencarbonate + NH4(+) + ATP = carbamoyl phosphate + ADP + H2O + H(+)</text>
        <dbReference type="Rhea" id="RHEA:10152"/>
        <dbReference type="ChEBI" id="CHEBI:15377"/>
        <dbReference type="ChEBI" id="CHEBI:15378"/>
        <dbReference type="ChEBI" id="CHEBI:17544"/>
        <dbReference type="ChEBI" id="CHEBI:28938"/>
        <dbReference type="ChEBI" id="CHEBI:30616"/>
        <dbReference type="ChEBI" id="CHEBI:58228"/>
        <dbReference type="ChEBI" id="CHEBI:456216"/>
        <dbReference type="EC" id="2.7.2.2"/>
    </reaction>
</comment>
<evidence type="ECO:0000256" key="2">
    <source>
        <dbReference type="ARBA" id="ARBA00011066"/>
    </source>
</evidence>
<dbReference type="UniPathway" id="UPA00996">
    <property type="reaction ID" value="UER00366"/>
</dbReference>
<evidence type="ECO:0000256" key="5">
    <source>
        <dbReference type="ARBA" id="ARBA00022777"/>
    </source>
</evidence>
<keyword evidence="5 7" id="KW-0418">Kinase</keyword>
<dbReference type="GO" id="GO:0008804">
    <property type="term" value="F:carbamate kinase activity"/>
    <property type="evidence" value="ECO:0007669"/>
    <property type="project" value="UniProtKB-EC"/>
</dbReference>
<dbReference type="GO" id="GO:0005829">
    <property type="term" value="C:cytosol"/>
    <property type="evidence" value="ECO:0007669"/>
    <property type="project" value="TreeGrafter"/>
</dbReference>
<comment type="pathway">
    <text evidence="1">Metabolic intermediate metabolism; carbamoyl phosphate degradation; CO(2) and NH(3) from carbamoyl phosphate: step 1/1.</text>
</comment>
<organism evidence="9 10">
    <name type="scientific">Porcincola intestinalis</name>
    <dbReference type="NCBI Taxonomy" id="2606632"/>
    <lineage>
        <taxon>Bacteria</taxon>
        <taxon>Bacillati</taxon>
        <taxon>Bacillota</taxon>
        <taxon>Clostridia</taxon>
        <taxon>Lachnospirales</taxon>
        <taxon>Lachnospiraceae</taxon>
        <taxon>Porcincola</taxon>
    </lineage>
</organism>
<dbReference type="NCBIfam" id="NF009007">
    <property type="entry name" value="PRK12352.1"/>
    <property type="match status" value="1"/>
</dbReference>
<dbReference type="EMBL" id="VULZ01000003">
    <property type="protein sequence ID" value="MSS14298.1"/>
    <property type="molecule type" value="Genomic_DNA"/>
</dbReference>
<reference evidence="9 10" key="1">
    <citation type="submission" date="2019-08" db="EMBL/GenBank/DDBJ databases">
        <title>In-depth cultivation of the pig gut microbiome towards novel bacterial diversity and tailored functional studies.</title>
        <authorList>
            <person name="Wylensek D."/>
            <person name="Hitch T.C.A."/>
            <person name="Clavel T."/>
        </authorList>
    </citation>
    <scope>NUCLEOTIDE SEQUENCE [LARGE SCALE GENOMIC DNA]</scope>
    <source>
        <strain evidence="9 10">Oil+RF-744-WCA-WT-11</strain>
    </source>
</reference>
<dbReference type="SUPFAM" id="SSF53633">
    <property type="entry name" value="Carbamate kinase-like"/>
    <property type="match status" value="1"/>
</dbReference>
<dbReference type="RefSeq" id="WP_154524024.1">
    <property type="nucleotide sequence ID" value="NZ_JAQYJL010000016.1"/>
</dbReference>
<evidence type="ECO:0000256" key="1">
    <source>
        <dbReference type="ARBA" id="ARBA00005118"/>
    </source>
</evidence>